<organism evidence="1 2">
    <name type="scientific">Serratia marcescens</name>
    <dbReference type="NCBI Taxonomy" id="615"/>
    <lineage>
        <taxon>Bacteria</taxon>
        <taxon>Pseudomonadati</taxon>
        <taxon>Pseudomonadota</taxon>
        <taxon>Gammaproteobacteria</taxon>
        <taxon>Enterobacterales</taxon>
        <taxon>Yersiniaceae</taxon>
        <taxon>Serratia</taxon>
    </lineage>
</organism>
<reference evidence="1 2" key="1">
    <citation type="submission" date="2019-06" db="EMBL/GenBank/DDBJ databases">
        <authorList>
            <person name="Deangelis K."/>
            <person name="Huntemann M."/>
            <person name="Clum A."/>
            <person name="Pillay M."/>
            <person name="Palaniappan K."/>
            <person name="Varghese N."/>
            <person name="Mikhailova N."/>
            <person name="Stamatis D."/>
            <person name="Reddy T."/>
            <person name="Daum C."/>
            <person name="Shapiro N."/>
            <person name="Ivanova N."/>
            <person name="Kyrpides N."/>
            <person name="Woyke T."/>
        </authorList>
    </citation>
    <scope>NUCLEOTIDE SEQUENCE [LARGE SCALE GENOMIC DNA]</scope>
    <source>
        <strain evidence="1 2">106R</strain>
    </source>
</reference>
<reference evidence="1 2" key="2">
    <citation type="submission" date="2019-07" db="EMBL/GenBank/DDBJ databases">
        <title>Investigation of anaerobic lignin degradation for improved lignocellulosic biofuels.</title>
        <authorList>
            <person name="Deangelis K.PhD."/>
        </authorList>
    </citation>
    <scope>NUCLEOTIDE SEQUENCE [LARGE SCALE GENOMIC DNA]</scope>
    <source>
        <strain evidence="1 2">106R</strain>
    </source>
</reference>
<protein>
    <submittedName>
        <fullName evidence="1">Uncharacterized protein</fullName>
    </submittedName>
</protein>
<sequence length="29" mass="3604">MYLAIRYIIFALNYQPSIHELYLLIKIYK</sequence>
<dbReference type="EMBL" id="VFMJ01000001">
    <property type="protein sequence ID" value="TQI86263.1"/>
    <property type="molecule type" value="Genomic_DNA"/>
</dbReference>
<evidence type="ECO:0000313" key="2">
    <source>
        <dbReference type="Proteomes" id="UP000320710"/>
    </source>
</evidence>
<dbReference type="Proteomes" id="UP000320710">
    <property type="component" value="Unassembled WGS sequence"/>
</dbReference>
<proteinExistence type="predicted"/>
<dbReference type="AlphaFoldDB" id="A0AA46QD22"/>
<accession>A0AA46QD22</accession>
<name>A0AA46QD22_SERMA</name>
<gene>
    <name evidence="1" type="ORF">FHU12_3864</name>
</gene>
<comment type="caution">
    <text evidence="1">The sequence shown here is derived from an EMBL/GenBank/DDBJ whole genome shotgun (WGS) entry which is preliminary data.</text>
</comment>
<evidence type="ECO:0000313" key="1">
    <source>
        <dbReference type="EMBL" id="TQI86263.1"/>
    </source>
</evidence>